<dbReference type="Proteomes" id="UP000266723">
    <property type="component" value="Unassembled WGS sequence"/>
</dbReference>
<protein>
    <submittedName>
        <fullName evidence="1">Uncharacterized protein</fullName>
    </submittedName>
</protein>
<evidence type="ECO:0000313" key="1">
    <source>
        <dbReference type="EMBL" id="KAF2531256.1"/>
    </source>
</evidence>
<evidence type="ECO:0000313" key="2">
    <source>
        <dbReference type="EMBL" id="KAF3516612.1"/>
    </source>
</evidence>
<sequence length="99" mass="11496">MRFRVPKAINEALERLVEQRYKDGTAQISLSSRLSPTRHSPMILIQRIRKSRFGDIYHLPAHRISNNLAHCFLVLTDHLQLLPRVTNQNAEYHHLDSSG</sequence>
<gene>
    <name evidence="2" type="ORF">DY000_02060659</name>
    <name evidence="1" type="ORF">F2Q70_00029199</name>
</gene>
<reference evidence="2 3" key="3">
    <citation type="journal article" date="2020" name="BMC Genomics">
        <title>Intraspecific diversification of the crop wild relative Brassica cretica Lam. using demographic model selection.</title>
        <authorList>
            <person name="Kioukis A."/>
            <person name="Michalopoulou V.A."/>
            <person name="Briers L."/>
            <person name="Pirintsos S."/>
            <person name="Studholme D.J."/>
            <person name="Pavlidis P."/>
            <person name="Sarris P.F."/>
        </authorList>
    </citation>
    <scope>NUCLEOTIDE SEQUENCE [LARGE SCALE GENOMIC DNA]</scope>
    <source>
        <strain evidence="3">cv. PFS-1207/04</strain>
        <strain evidence="2">PFS-1207/04</strain>
    </source>
</reference>
<comment type="caution">
    <text evidence="1">The sequence shown here is derived from an EMBL/GenBank/DDBJ whole genome shotgun (WGS) entry which is preliminary data.</text>
</comment>
<dbReference type="EMBL" id="QGKV02001556">
    <property type="protein sequence ID" value="KAF3516612.1"/>
    <property type="molecule type" value="Genomic_DNA"/>
</dbReference>
<reference evidence="2" key="2">
    <citation type="submission" date="2019-12" db="EMBL/GenBank/DDBJ databases">
        <authorList>
            <person name="Studholme D.J."/>
            <person name="Sarris P."/>
        </authorList>
    </citation>
    <scope>NUCLEOTIDE SEQUENCE</scope>
    <source>
        <strain evidence="2">PFS-1207/04</strain>
        <tissue evidence="2">Leaf</tissue>
    </source>
</reference>
<keyword evidence="3" id="KW-1185">Reference proteome</keyword>
<dbReference type="AlphaFoldDB" id="A0A3N6Q336"/>
<organism evidence="1">
    <name type="scientific">Brassica cretica</name>
    <name type="common">Mustard</name>
    <dbReference type="NCBI Taxonomy" id="69181"/>
    <lineage>
        <taxon>Eukaryota</taxon>
        <taxon>Viridiplantae</taxon>
        <taxon>Streptophyta</taxon>
        <taxon>Embryophyta</taxon>
        <taxon>Tracheophyta</taxon>
        <taxon>Spermatophyta</taxon>
        <taxon>Magnoliopsida</taxon>
        <taxon>eudicotyledons</taxon>
        <taxon>Gunneridae</taxon>
        <taxon>Pentapetalae</taxon>
        <taxon>rosids</taxon>
        <taxon>malvids</taxon>
        <taxon>Brassicales</taxon>
        <taxon>Brassicaceae</taxon>
        <taxon>Brassiceae</taxon>
        <taxon>Brassica</taxon>
    </lineage>
</organism>
<evidence type="ECO:0000313" key="3">
    <source>
        <dbReference type="Proteomes" id="UP000266723"/>
    </source>
</evidence>
<name>A0A3N6Q336_BRACR</name>
<reference evidence="1" key="1">
    <citation type="submission" date="2019-12" db="EMBL/GenBank/DDBJ databases">
        <title>Genome sequencing and annotation of Brassica cretica.</title>
        <authorList>
            <person name="Studholme D.J."/>
            <person name="Sarris P.F."/>
        </authorList>
    </citation>
    <scope>NUCLEOTIDE SEQUENCE</scope>
    <source>
        <strain evidence="1">PFS-102/07</strain>
        <tissue evidence="1">Leaf</tissue>
    </source>
</reference>
<accession>A0A3N6Q336</accession>
<proteinExistence type="predicted"/>
<dbReference type="EMBL" id="QGKY02002305">
    <property type="protein sequence ID" value="KAF2531256.1"/>
    <property type="molecule type" value="Genomic_DNA"/>
</dbReference>